<dbReference type="EC" id="3.2.1.4" evidence="3"/>
<dbReference type="InterPro" id="IPR001547">
    <property type="entry name" value="Glyco_hydro_5"/>
</dbReference>
<comment type="caution">
    <text evidence="9">The sequence shown here is derived from an EMBL/GenBank/DDBJ whole genome shotgun (WGS) entry which is preliminary data.</text>
</comment>
<dbReference type="Proteomes" id="UP001174936">
    <property type="component" value="Unassembled WGS sequence"/>
</dbReference>
<evidence type="ECO:0000256" key="1">
    <source>
        <dbReference type="ARBA" id="ARBA00000966"/>
    </source>
</evidence>
<evidence type="ECO:0000259" key="8">
    <source>
        <dbReference type="Pfam" id="PF00150"/>
    </source>
</evidence>
<dbReference type="PANTHER" id="PTHR34142">
    <property type="entry name" value="ENDO-BETA-1,4-GLUCANASE A"/>
    <property type="match status" value="1"/>
</dbReference>
<proteinExistence type="inferred from homology"/>
<sequence length="341" mass="37510">MKFLNALLGLAAAGSALAAPGPSFDDYPTPVVKRASKFQFVGVNQAGAEFGNKEFPGTLGKHYTWPVHSTIDTLNTKGFNTYRIAFMMERLIPNKLDGAVDAAYSRSLQDIVQYVTSKGGYAVLDPHNFGRYYDKIITDVEGFKKWWTTTAKLFATNDKVVFDTNNEYHDMDQNLVVRLNQAAIDGIRAAGATSQYIFVEGNSWSGAWTWVSSGNGASLKDLKDPSDKIVYEMHQYLDTDGSGTNANCVSGTIGVERIREATNWLKANNKKGILGETAGGANAQCITALTGMLKYLQDNSDVWTGWLWWAGGPWWADYMFSIEPPSGTAYTKVLPSLQPFI</sequence>
<evidence type="ECO:0000256" key="5">
    <source>
        <dbReference type="ARBA" id="ARBA00023295"/>
    </source>
</evidence>
<evidence type="ECO:0000313" key="10">
    <source>
        <dbReference type="Proteomes" id="UP001174936"/>
    </source>
</evidence>
<dbReference type="Pfam" id="PF00150">
    <property type="entry name" value="Cellulase"/>
    <property type="match status" value="1"/>
</dbReference>
<keyword evidence="10" id="KW-1185">Reference proteome</keyword>
<feature type="domain" description="Glycoside hydrolase family 5" evidence="8">
    <location>
        <begin position="43"/>
        <end position="311"/>
    </location>
</feature>
<dbReference type="EMBL" id="JAULSV010000003">
    <property type="protein sequence ID" value="KAK0649208.1"/>
    <property type="molecule type" value="Genomic_DNA"/>
</dbReference>
<evidence type="ECO:0000256" key="7">
    <source>
        <dbReference type="SAM" id="SignalP"/>
    </source>
</evidence>
<organism evidence="9 10">
    <name type="scientific">Cercophora newfieldiana</name>
    <dbReference type="NCBI Taxonomy" id="92897"/>
    <lineage>
        <taxon>Eukaryota</taxon>
        <taxon>Fungi</taxon>
        <taxon>Dikarya</taxon>
        <taxon>Ascomycota</taxon>
        <taxon>Pezizomycotina</taxon>
        <taxon>Sordariomycetes</taxon>
        <taxon>Sordariomycetidae</taxon>
        <taxon>Sordariales</taxon>
        <taxon>Lasiosphaeriaceae</taxon>
        <taxon>Cercophora</taxon>
    </lineage>
</organism>
<evidence type="ECO:0000256" key="2">
    <source>
        <dbReference type="ARBA" id="ARBA00005641"/>
    </source>
</evidence>
<dbReference type="GO" id="GO:0008810">
    <property type="term" value="F:cellulase activity"/>
    <property type="evidence" value="ECO:0007669"/>
    <property type="project" value="UniProtKB-EC"/>
</dbReference>
<name>A0AA40CU02_9PEZI</name>
<dbReference type="GO" id="GO:0009251">
    <property type="term" value="P:glucan catabolic process"/>
    <property type="evidence" value="ECO:0007669"/>
    <property type="project" value="TreeGrafter"/>
</dbReference>
<gene>
    <name evidence="9" type="ORF">B0T16DRAFT_507798</name>
</gene>
<evidence type="ECO:0000256" key="6">
    <source>
        <dbReference type="RuleBase" id="RU361153"/>
    </source>
</evidence>
<evidence type="ECO:0000256" key="3">
    <source>
        <dbReference type="ARBA" id="ARBA00012601"/>
    </source>
</evidence>
<protein>
    <recommendedName>
        <fullName evidence="3">cellulase</fullName>
        <ecNumber evidence="3">3.2.1.4</ecNumber>
    </recommendedName>
</protein>
<feature type="chain" id="PRO_5041223322" description="cellulase" evidence="7">
    <location>
        <begin position="19"/>
        <end position="341"/>
    </location>
</feature>
<keyword evidence="7" id="KW-0732">Signal</keyword>
<dbReference type="AlphaFoldDB" id="A0AA40CU02"/>
<comment type="catalytic activity">
    <reaction evidence="1">
        <text>Endohydrolysis of (1-&gt;4)-beta-D-glucosidic linkages in cellulose, lichenin and cereal beta-D-glucans.</text>
        <dbReference type="EC" id="3.2.1.4"/>
    </reaction>
</comment>
<reference evidence="9" key="1">
    <citation type="submission" date="2023-06" db="EMBL/GenBank/DDBJ databases">
        <title>Genome-scale phylogeny and comparative genomics of the fungal order Sordariales.</title>
        <authorList>
            <consortium name="Lawrence Berkeley National Laboratory"/>
            <person name="Hensen N."/>
            <person name="Bonometti L."/>
            <person name="Westerberg I."/>
            <person name="Brannstrom I.O."/>
            <person name="Guillou S."/>
            <person name="Cros-Aarteil S."/>
            <person name="Calhoun S."/>
            <person name="Haridas S."/>
            <person name="Kuo A."/>
            <person name="Mondo S."/>
            <person name="Pangilinan J."/>
            <person name="Riley R."/>
            <person name="Labutti K."/>
            <person name="Andreopoulos B."/>
            <person name="Lipzen A."/>
            <person name="Chen C."/>
            <person name="Yanf M."/>
            <person name="Daum C."/>
            <person name="Ng V."/>
            <person name="Clum A."/>
            <person name="Steindorff A."/>
            <person name="Ohm R."/>
            <person name="Martin F."/>
            <person name="Silar P."/>
            <person name="Natvig D."/>
            <person name="Lalanne C."/>
            <person name="Gautier V."/>
            <person name="Ament-Velasquez S.L."/>
            <person name="Kruys A."/>
            <person name="Hutchinson M.I."/>
            <person name="Powell A.J."/>
            <person name="Barry K."/>
            <person name="Miller A.N."/>
            <person name="Grigoriev I.V."/>
            <person name="Debuchy R."/>
            <person name="Gladieux P."/>
            <person name="Thoren M.H."/>
            <person name="Johannesson H."/>
        </authorList>
    </citation>
    <scope>NUCLEOTIDE SEQUENCE</scope>
    <source>
        <strain evidence="9">SMH2532-1</strain>
    </source>
</reference>
<dbReference type="SUPFAM" id="SSF51445">
    <property type="entry name" value="(Trans)glycosidases"/>
    <property type="match status" value="1"/>
</dbReference>
<dbReference type="Gene3D" id="3.20.20.80">
    <property type="entry name" value="Glycosidases"/>
    <property type="match status" value="1"/>
</dbReference>
<keyword evidence="4 6" id="KW-0378">Hydrolase</keyword>
<evidence type="ECO:0000256" key="4">
    <source>
        <dbReference type="ARBA" id="ARBA00022801"/>
    </source>
</evidence>
<dbReference type="PANTHER" id="PTHR34142:SF1">
    <property type="entry name" value="GLYCOSIDE HYDROLASE FAMILY 5 DOMAIN-CONTAINING PROTEIN"/>
    <property type="match status" value="1"/>
</dbReference>
<keyword evidence="5 6" id="KW-0326">Glycosidase</keyword>
<accession>A0AA40CU02</accession>
<comment type="similarity">
    <text evidence="2 6">Belongs to the glycosyl hydrolase 5 (cellulase A) family.</text>
</comment>
<feature type="signal peptide" evidence="7">
    <location>
        <begin position="1"/>
        <end position="18"/>
    </location>
</feature>
<evidence type="ECO:0000313" key="9">
    <source>
        <dbReference type="EMBL" id="KAK0649208.1"/>
    </source>
</evidence>
<dbReference type="InterPro" id="IPR017853">
    <property type="entry name" value="GH"/>
</dbReference>